<accession>A0AC34FID1</accession>
<organism evidence="1 2">
    <name type="scientific">Panagrolaimus sp. ES5</name>
    <dbReference type="NCBI Taxonomy" id="591445"/>
    <lineage>
        <taxon>Eukaryota</taxon>
        <taxon>Metazoa</taxon>
        <taxon>Ecdysozoa</taxon>
        <taxon>Nematoda</taxon>
        <taxon>Chromadorea</taxon>
        <taxon>Rhabditida</taxon>
        <taxon>Tylenchina</taxon>
        <taxon>Panagrolaimomorpha</taxon>
        <taxon>Panagrolaimoidea</taxon>
        <taxon>Panagrolaimidae</taxon>
        <taxon>Panagrolaimus</taxon>
    </lineage>
</organism>
<proteinExistence type="predicted"/>
<dbReference type="Proteomes" id="UP000887579">
    <property type="component" value="Unplaced"/>
</dbReference>
<reference evidence="2" key="1">
    <citation type="submission" date="2022-11" db="UniProtKB">
        <authorList>
            <consortium name="WormBaseParasite"/>
        </authorList>
    </citation>
    <scope>IDENTIFICATION</scope>
</reference>
<evidence type="ECO:0000313" key="2">
    <source>
        <dbReference type="WBParaSite" id="ES5_v2.g17044.t1"/>
    </source>
</evidence>
<evidence type="ECO:0000313" key="1">
    <source>
        <dbReference type="Proteomes" id="UP000887579"/>
    </source>
</evidence>
<protein>
    <submittedName>
        <fullName evidence="2">Uncharacterized protein</fullName>
    </submittedName>
</protein>
<dbReference type="WBParaSite" id="ES5_v2.g17044.t1">
    <property type="protein sequence ID" value="ES5_v2.g17044.t1"/>
    <property type="gene ID" value="ES5_v2.g17044"/>
</dbReference>
<name>A0AC34FID1_9BILA</name>
<sequence length="160" mass="18151">MDDPVPDINDNPKYQTICDNHVTDATKFICVLSIVVLCLSSLGSFPFGLIITIPLGFAYYAPLKGIEELRPEKFMAIRILSVIHIIVAIGEPIIFAGYILIYLSNEDSIHGKEYYGLIILAFVIFGIELLWSIWCYSVISRCYQYLKEMKMIKTGNTQMI</sequence>